<feature type="compositionally biased region" description="Polar residues" evidence="1">
    <location>
        <begin position="289"/>
        <end position="317"/>
    </location>
</feature>
<dbReference type="SUPFAM" id="SSF46689">
    <property type="entry name" value="Homeodomain-like"/>
    <property type="match status" value="1"/>
</dbReference>
<dbReference type="FunFam" id="1.10.10.10:FF:000087">
    <property type="entry name" value="Transcriptional adapter 2"/>
    <property type="match status" value="1"/>
</dbReference>
<organism evidence="3 4">
    <name type="scientific">Pichia kluyveri</name>
    <name type="common">Yeast</name>
    <dbReference type="NCBI Taxonomy" id="36015"/>
    <lineage>
        <taxon>Eukaryota</taxon>
        <taxon>Fungi</taxon>
        <taxon>Dikarya</taxon>
        <taxon>Ascomycota</taxon>
        <taxon>Saccharomycotina</taxon>
        <taxon>Pichiomycetes</taxon>
        <taxon>Pichiales</taxon>
        <taxon>Pichiaceae</taxon>
        <taxon>Pichia</taxon>
    </lineage>
</organism>
<dbReference type="Gene3D" id="1.10.10.10">
    <property type="entry name" value="Winged helix-like DNA-binding domain superfamily/Winged helix DNA-binding domain"/>
    <property type="match status" value="1"/>
</dbReference>
<feature type="compositionally biased region" description="Low complexity" evidence="1">
    <location>
        <begin position="133"/>
        <end position="147"/>
    </location>
</feature>
<keyword evidence="4" id="KW-1185">Reference proteome</keyword>
<dbReference type="AlphaFoldDB" id="A0AAV5R443"/>
<evidence type="ECO:0000259" key="2">
    <source>
        <dbReference type="PROSITE" id="PS50934"/>
    </source>
</evidence>
<feature type="region of interest" description="Disordered" evidence="1">
    <location>
        <begin position="289"/>
        <end position="320"/>
    </location>
</feature>
<proteinExistence type="predicted"/>
<feature type="compositionally biased region" description="Polar residues" evidence="1">
    <location>
        <begin position="12"/>
        <end position="29"/>
    </location>
</feature>
<dbReference type="PROSITE" id="PS50934">
    <property type="entry name" value="SWIRM"/>
    <property type="match status" value="1"/>
</dbReference>
<feature type="region of interest" description="Disordered" evidence="1">
    <location>
        <begin position="131"/>
        <end position="163"/>
    </location>
</feature>
<dbReference type="InterPro" id="IPR007526">
    <property type="entry name" value="SWIRM"/>
</dbReference>
<feature type="region of interest" description="Disordered" evidence="1">
    <location>
        <begin position="1"/>
        <end position="94"/>
    </location>
</feature>
<feature type="compositionally biased region" description="Basic and acidic residues" evidence="1">
    <location>
        <begin position="51"/>
        <end position="65"/>
    </location>
</feature>
<feature type="region of interest" description="Disordered" evidence="1">
    <location>
        <begin position="238"/>
        <end position="275"/>
    </location>
</feature>
<protein>
    <recommendedName>
        <fullName evidence="2">SWIRM domain-containing protein</fullName>
    </recommendedName>
</protein>
<dbReference type="InterPro" id="IPR036388">
    <property type="entry name" value="WH-like_DNA-bd_sf"/>
</dbReference>
<dbReference type="EMBL" id="BTGB01000002">
    <property type="protein sequence ID" value="GMM45643.1"/>
    <property type="molecule type" value="Genomic_DNA"/>
</dbReference>
<evidence type="ECO:0000313" key="4">
    <source>
        <dbReference type="Proteomes" id="UP001378960"/>
    </source>
</evidence>
<name>A0AAV5R443_PICKL</name>
<dbReference type="Pfam" id="PF04433">
    <property type="entry name" value="SWIRM"/>
    <property type="match status" value="1"/>
</dbReference>
<gene>
    <name evidence="3" type="ORF">DAPK24_022180</name>
</gene>
<feature type="compositionally biased region" description="Low complexity" evidence="1">
    <location>
        <begin position="30"/>
        <end position="49"/>
    </location>
</feature>
<feature type="compositionally biased region" description="Low complexity" evidence="1">
    <location>
        <begin position="238"/>
        <end position="266"/>
    </location>
</feature>
<feature type="domain" description="SWIRM" evidence="2">
    <location>
        <begin position="352"/>
        <end position="450"/>
    </location>
</feature>
<evidence type="ECO:0000313" key="3">
    <source>
        <dbReference type="EMBL" id="GMM45643.1"/>
    </source>
</evidence>
<dbReference type="Proteomes" id="UP001378960">
    <property type="component" value="Unassembled WGS sequence"/>
</dbReference>
<dbReference type="InterPro" id="IPR009057">
    <property type="entry name" value="Homeodomain-like_sf"/>
</dbReference>
<reference evidence="3 4" key="1">
    <citation type="journal article" date="2023" name="Elife">
        <title>Identification of key yeast species and microbe-microbe interactions impacting larval growth of Drosophila in the wild.</title>
        <authorList>
            <person name="Mure A."/>
            <person name="Sugiura Y."/>
            <person name="Maeda R."/>
            <person name="Honda K."/>
            <person name="Sakurai N."/>
            <person name="Takahashi Y."/>
            <person name="Watada M."/>
            <person name="Katoh T."/>
            <person name="Gotoh A."/>
            <person name="Gotoh Y."/>
            <person name="Taniguchi I."/>
            <person name="Nakamura K."/>
            <person name="Hayashi T."/>
            <person name="Katayama T."/>
            <person name="Uemura T."/>
            <person name="Hattori Y."/>
        </authorList>
    </citation>
    <scope>NUCLEOTIDE SEQUENCE [LARGE SCALE GENOMIC DNA]</scope>
    <source>
        <strain evidence="3 4">PK-24</strain>
    </source>
</reference>
<accession>A0AAV5R443</accession>
<comment type="caution">
    <text evidence="3">The sequence shown here is derived from an EMBL/GenBank/DDBJ whole genome shotgun (WGS) entry which is preliminary data.</text>
</comment>
<evidence type="ECO:0000256" key="1">
    <source>
        <dbReference type="SAM" id="MobiDB-lite"/>
    </source>
</evidence>
<dbReference type="GO" id="GO:0010468">
    <property type="term" value="P:regulation of gene expression"/>
    <property type="evidence" value="ECO:0007669"/>
    <property type="project" value="UniProtKB-ARBA"/>
</dbReference>
<sequence length="450" mass="51601">MSLYIRDAMTPINDQNSNYSNIAGSSTLTTNDSENTILNNNDNNNSLSNDENDKQSNRTSNDLHNRNTPIIKSTSTLSLNMPSPPLSPYTRNDYNDNDNIPTLLFPRASKPLTSDLRYLENVSAYKYPSHAVTPKSYSSNISTSTSSNKDKNTNSKPLQSPSDIKVAFNDEKTDTIKETKTENNVSDDNYILSEDSILHINPYKQMNKHGFKKLQINFLSEYQFKSFNTSYSYYNNNSNNTSSTSSKSNKSYDTTKSNTNSNYNSDSELEKRRTRRLVRQNKFELETIDSNESIISRPSTPTIKKRPTSNLSSPSTPKRQRTATPIIYNYDYKKIEDFCPELSTLPNNNKCLKTDWKGQSMDLSTDSLINELHPAEVMLASILRLPCAVYLDSKRRIFQEKVKRMRAHLPFRRTDAQKSCKIDVNKASRLFASFEKVGWFDEKHFQKYMK</sequence>